<dbReference type="RefSeq" id="WP_339404024.1">
    <property type="nucleotide sequence ID" value="NZ_JBBGAZ010000007.1"/>
</dbReference>
<evidence type="ECO:0000256" key="5">
    <source>
        <dbReference type="ARBA" id="ARBA00022989"/>
    </source>
</evidence>
<sequence length="404" mass="44430">MISMRNGYLTAAIIGWFWAFTIAIIVAVIMSFSTGDPFRPSFWSSLVLGLGVGLTTLFFRDKRLLSLAFSVVAVIVSLAGFGAILVGENVSPTMLIVANVLFAIFTAWPLLVILDSLVPGPVDKHEFEEAVIRFLTGFGYIFFTTIVLVPFYVMVMTSLKNQQELLQNPLDFTIDLSKGLGLFRSYFELFGDFGFGSYLWTSFYVSVITVFITLAFSIPGAYAVARLRFRGRAAFGRSILLIYMVPMIVLALPIYIVFSMTGLRNTILGIVLIYPVTTIPVALYMLQGYFRGLPAEVEEAGLMDGLSRLAVIWKITLPLALPALASVSLYVFMIAWNEFLLALMLLDDPSKFTLTRGVASLNSSEVPRQHLMAGAVIATLPIMALFLGLERFMTKGLTAGSVKG</sequence>
<feature type="domain" description="ABC transmembrane type-1" evidence="8">
    <location>
        <begin position="199"/>
        <end position="389"/>
    </location>
</feature>
<evidence type="ECO:0000313" key="10">
    <source>
        <dbReference type="Proteomes" id="UP001368270"/>
    </source>
</evidence>
<keyword evidence="4 7" id="KW-0812">Transmembrane</keyword>
<feature type="transmembrane region" description="Helical" evidence="7">
    <location>
        <begin position="203"/>
        <end position="227"/>
    </location>
</feature>
<evidence type="ECO:0000256" key="7">
    <source>
        <dbReference type="RuleBase" id="RU363032"/>
    </source>
</evidence>
<feature type="transmembrane region" description="Helical" evidence="7">
    <location>
        <begin position="66"/>
        <end position="87"/>
    </location>
</feature>
<keyword evidence="3" id="KW-1003">Cell membrane</keyword>
<evidence type="ECO:0000256" key="2">
    <source>
        <dbReference type="ARBA" id="ARBA00022448"/>
    </source>
</evidence>
<evidence type="ECO:0000259" key="8">
    <source>
        <dbReference type="PROSITE" id="PS50928"/>
    </source>
</evidence>
<keyword evidence="10" id="KW-1185">Reference proteome</keyword>
<dbReference type="SUPFAM" id="SSF161098">
    <property type="entry name" value="MetI-like"/>
    <property type="match status" value="1"/>
</dbReference>
<dbReference type="PANTHER" id="PTHR32243">
    <property type="entry name" value="MALTOSE TRANSPORT SYSTEM PERMEASE-RELATED"/>
    <property type="match status" value="1"/>
</dbReference>
<comment type="subcellular location">
    <subcellularLocation>
        <location evidence="1 7">Cell membrane</location>
        <topology evidence="1 7">Multi-pass membrane protein</topology>
    </subcellularLocation>
</comment>
<dbReference type="Proteomes" id="UP001368270">
    <property type="component" value="Unassembled WGS sequence"/>
</dbReference>
<keyword evidence="5 7" id="KW-1133">Transmembrane helix</keyword>
<feature type="transmembrane region" description="Helical" evidence="7">
    <location>
        <begin position="130"/>
        <end position="153"/>
    </location>
</feature>
<feature type="transmembrane region" description="Helical" evidence="7">
    <location>
        <begin position="239"/>
        <end position="261"/>
    </location>
</feature>
<feature type="transmembrane region" description="Helical" evidence="7">
    <location>
        <begin position="311"/>
        <end position="336"/>
    </location>
</feature>
<feature type="transmembrane region" description="Helical" evidence="7">
    <location>
        <begin position="42"/>
        <end position="59"/>
    </location>
</feature>
<comment type="caution">
    <text evidence="9">The sequence shown here is derived from an EMBL/GenBank/DDBJ whole genome shotgun (WGS) entry which is preliminary data.</text>
</comment>
<proteinExistence type="inferred from homology"/>
<evidence type="ECO:0000256" key="3">
    <source>
        <dbReference type="ARBA" id="ARBA00022475"/>
    </source>
</evidence>
<organism evidence="9 10">
    <name type="scientific">Cognatishimia coralii</name>
    <dbReference type="NCBI Taxonomy" id="3083254"/>
    <lineage>
        <taxon>Bacteria</taxon>
        <taxon>Pseudomonadati</taxon>
        <taxon>Pseudomonadota</taxon>
        <taxon>Alphaproteobacteria</taxon>
        <taxon>Rhodobacterales</taxon>
        <taxon>Paracoccaceae</taxon>
        <taxon>Cognatishimia</taxon>
    </lineage>
</organism>
<dbReference type="InterPro" id="IPR050901">
    <property type="entry name" value="BP-dep_ABC_trans_perm"/>
</dbReference>
<dbReference type="Pfam" id="PF00528">
    <property type="entry name" value="BPD_transp_1"/>
    <property type="match status" value="1"/>
</dbReference>
<comment type="similarity">
    <text evidence="7">Belongs to the binding-protein-dependent transport system permease family.</text>
</comment>
<evidence type="ECO:0000256" key="4">
    <source>
        <dbReference type="ARBA" id="ARBA00022692"/>
    </source>
</evidence>
<dbReference type="InterPro" id="IPR000515">
    <property type="entry name" value="MetI-like"/>
</dbReference>
<evidence type="ECO:0000313" key="9">
    <source>
        <dbReference type="EMBL" id="MEJ5219198.1"/>
    </source>
</evidence>
<keyword evidence="6 7" id="KW-0472">Membrane</keyword>
<name>A0ABU8QIF0_9RHOB</name>
<feature type="transmembrane region" description="Helical" evidence="7">
    <location>
        <begin position="7"/>
        <end position="30"/>
    </location>
</feature>
<dbReference type="PROSITE" id="PS50928">
    <property type="entry name" value="ABC_TM1"/>
    <property type="match status" value="1"/>
</dbReference>
<keyword evidence="2 7" id="KW-0813">Transport</keyword>
<reference evidence="9 10" key="1">
    <citation type="submission" date="2024-03" db="EMBL/GenBank/DDBJ databases">
        <title>Cognatishimia coralii sp. nov., a marine bacterium isolated from coral surrounding seawater.</title>
        <authorList>
            <person name="Liu X."/>
            <person name="Liu S."/>
            <person name="Sun H."/>
            <person name="Zhang Y."/>
        </authorList>
    </citation>
    <scope>NUCLEOTIDE SEQUENCE [LARGE SCALE GENOMIC DNA]</scope>
    <source>
        <strain evidence="9 10">D5M38</strain>
    </source>
</reference>
<dbReference type="PANTHER" id="PTHR32243:SF18">
    <property type="entry name" value="INNER MEMBRANE ABC TRANSPORTER PERMEASE PROTEIN YCJP"/>
    <property type="match status" value="1"/>
</dbReference>
<gene>
    <name evidence="9" type="ORF">WG622_13155</name>
</gene>
<dbReference type="InterPro" id="IPR035906">
    <property type="entry name" value="MetI-like_sf"/>
</dbReference>
<dbReference type="EMBL" id="JBBGAZ010000007">
    <property type="protein sequence ID" value="MEJ5219198.1"/>
    <property type="molecule type" value="Genomic_DNA"/>
</dbReference>
<feature type="transmembrane region" description="Helical" evidence="7">
    <location>
        <begin position="267"/>
        <end position="290"/>
    </location>
</feature>
<dbReference type="CDD" id="cd06261">
    <property type="entry name" value="TM_PBP2"/>
    <property type="match status" value="1"/>
</dbReference>
<accession>A0ABU8QIF0</accession>
<dbReference type="Gene3D" id="1.10.3720.10">
    <property type="entry name" value="MetI-like"/>
    <property type="match status" value="1"/>
</dbReference>
<feature type="transmembrane region" description="Helical" evidence="7">
    <location>
        <begin position="371"/>
        <end position="389"/>
    </location>
</feature>
<evidence type="ECO:0000256" key="1">
    <source>
        <dbReference type="ARBA" id="ARBA00004651"/>
    </source>
</evidence>
<protein>
    <submittedName>
        <fullName evidence="9">Carbohydrate ABC transporter permease</fullName>
    </submittedName>
</protein>
<evidence type="ECO:0000256" key="6">
    <source>
        <dbReference type="ARBA" id="ARBA00023136"/>
    </source>
</evidence>
<feature type="transmembrane region" description="Helical" evidence="7">
    <location>
        <begin position="93"/>
        <end position="118"/>
    </location>
</feature>